<evidence type="ECO:0000256" key="1">
    <source>
        <dbReference type="ARBA" id="ARBA00022759"/>
    </source>
</evidence>
<dbReference type="CDD" id="cd07719">
    <property type="entry name" value="arylsulfatase_AtsA-like_MBL-fold"/>
    <property type="match status" value="1"/>
</dbReference>
<dbReference type="AlphaFoldDB" id="A0A562INV5"/>
<dbReference type="Pfam" id="PF00753">
    <property type="entry name" value="Lactamase_B"/>
    <property type="match status" value="1"/>
</dbReference>
<protein>
    <submittedName>
        <fullName evidence="5">Ribonuclease BN (tRNA processing enzyme)</fullName>
    </submittedName>
</protein>
<evidence type="ECO:0000256" key="3">
    <source>
        <dbReference type="SAM" id="MobiDB-lite"/>
    </source>
</evidence>
<dbReference type="InterPro" id="IPR001279">
    <property type="entry name" value="Metallo-B-lactamas"/>
</dbReference>
<accession>A0A562INV5</accession>
<reference evidence="5 6" key="1">
    <citation type="submission" date="2019-07" db="EMBL/GenBank/DDBJ databases">
        <title>R&amp;d 2014.</title>
        <authorList>
            <person name="Klenk H.-P."/>
        </authorList>
    </citation>
    <scope>NUCLEOTIDE SEQUENCE [LARGE SCALE GENOMIC DNA]</scope>
    <source>
        <strain evidence="5 6">DSM 45764</strain>
    </source>
</reference>
<dbReference type="PANTHER" id="PTHR46018:SF2">
    <property type="entry name" value="ZINC PHOSPHODIESTERASE ELAC PROTEIN 1"/>
    <property type="match status" value="1"/>
</dbReference>
<dbReference type="PANTHER" id="PTHR46018">
    <property type="entry name" value="ZINC PHOSPHODIESTERASE ELAC PROTEIN 1"/>
    <property type="match status" value="1"/>
</dbReference>
<feature type="compositionally biased region" description="Low complexity" evidence="3">
    <location>
        <begin position="112"/>
        <end position="123"/>
    </location>
</feature>
<sequence length="321" mass="34176">MRVVTLGTQGGPPPTVERAGTSSVVVVDGKNYLVDAGRAAVTQYVRARLDFADLSAMFITHLHADHVADYFNFFLLAGNYSPEQHDALAGPIPVYGPGGAGGLPPTFGGGTSPTTSPEDPTPGLLALTDHSAKALAYSTNVFMRDSAIRETRSLADVREIVLPSGSGASSTNTAPPMAPFVIMEDDRVRVSAVLVPHGPVFPAFAYRFESDHGVITFSGDTTYSENLLRLAEGSDILVHESINIQGWNGPAALKDHLIESHVEVQKVGAVAEAAAAKHLVLSHIGDLATEVVHVPTWRRWAQQGYTGTVDIATELQAYRVR</sequence>
<feature type="region of interest" description="Disordered" evidence="3">
    <location>
        <begin position="100"/>
        <end position="123"/>
    </location>
</feature>
<gene>
    <name evidence="5" type="ORF">JD78_01229</name>
</gene>
<comment type="caution">
    <text evidence="5">The sequence shown here is derived from an EMBL/GenBank/DDBJ whole genome shotgun (WGS) entry which is preliminary data.</text>
</comment>
<dbReference type="EMBL" id="VLKF01000001">
    <property type="protein sequence ID" value="TWH72707.1"/>
    <property type="molecule type" value="Genomic_DNA"/>
</dbReference>
<dbReference type="InterPro" id="IPR036866">
    <property type="entry name" value="RibonucZ/Hydroxyglut_hydro"/>
</dbReference>
<evidence type="ECO:0000313" key="6">
    <source>
        <dbReference type="Proteomes" id="UP000321490"/>
    </source>
</evidence>
<feature type="domain" description="Metallo-beta-lactamase" evidence="4">
    <location>
        <begin position="18"/>
        <end position="69"/>
    </location>
</feature>
<evidence type="ECO:0000256" key="2">
    <source>
        <dbReference type="ARBA" id="ARBA00022801"/>
    </source>
</evidence>
<evidence type="ECO:0000313" key="5">
    <source>
        <dbReference type="EMBL" id="TWH72707.1"/>
    </source>
</evidence>
<dbReference type="GO" id="GO:0042781">
    <property type="term" value="F:3'-tRNA processing endoribonuclease activity"/>
    <property type="evidence" value="ECO:0007669"/>
    <property type="project" value="TreeGrafter"/>
</dbReference>
<proteinExistence type="predicted"/>
<name>A0A562INV5_9ACTN</name>
<dbReference type="Gene3D" id="3.60.15.10">
    <property type="entry name" value="Ribonuclease Z/Hydroxyacylglutathione hydrolase-like"/>
    <property type="match status" value="1"/>
</dbReference>
<dbReference type="SUPFAM" id="SSF56281">
    <property type="entry name" value="Metallo-hydrolase/oxidoreductase"/>
    <property type="match status" value="1"/>
</dbReference>
<dbReference type="OrthoDB" id="4137979at2"/>
<dbReference type="InterPro" id="IPR044094">
    <property type="entry name" value="AtsA-like_MBL-fold"/>
</dbReference>
<evidence type="ECO:0000259" key="4">
    <source>
        <dbReference type="Pfam" id="PF00753"/>
    </source>
</evidence>
<organism evidence="5 6">
    <name type="scientific">Modestobacter roseus</name>
    <dbReference type="NCBI Taxonomy" id="1181884"/>
    <lineage>
        <taxon>Bacteria</taxon>
        <taxon>Bacillati</taxon>
        <taxon>Actinomycetota</taxon>
        <taxon>Actinomycetes</taxon>
        <taxon>Geodermatophilales</taxon>
        <taxon>Geodermatophilaceae</taxon>
        <taxon>Modestobacter</taxon>
    </lineage>
</organism>
<feature type="compositionally biased region" description="Gly residues" evidence="3">
    <location>
        <begin position="100"/>
        <end position="111"/>
    </location>
</feature>
<dbReference type="Proteomes" id="UP000321490">
    <property type="component" value="Unassembled WGS sequence"/>
</dbReference>
<keyword evidence="1" id="KW-0540">Nuclease</keyword>
<keyword evidence="6" id="KW-1185">Reference proteome</keyword>
<keyword evidence="2" id="KW-0378">Hydrolase</keyword>
<keyword evidence="1" id="KW-0255">Endonuclease</keyword>